<reference evidence="3 4" key="1">
    <citation type="journal article" date="2012" name="PLoS Pathog.">
        <title>Diverse lifestyles and strategies of plant pathogenesis encoded in the genomes of eighteen Dothideomycetes fungi.</title>
        <authorList>
            <person name="Ohm R.A."/>
            <person name="Feau N."/>
            <person name="Henrissat B."/>
            <person name="Schoch C.L."/>
            <person name="Horwitz B.A."/>
            <person name="Barry K.W."/>
            <person name="Condon B.J."/>
            <person name="Copeland A.C."/>
            <person name="Dhillon B."/>
            <person name="Glaser F."/>
            <person name="Hesse C.N."/>
            <person name="Kosti I."/>
            <person name="LaButti K."/>
            <person name="Lindquist E.A."/>
            <person name="Lucas S."/>
            <person name="Salamov A.A."/>
            <person name="Bradshaw R.E."/>
            <person name="Ciuffetti L."/>
            <person name="Hamelin R.C."/>
            <person name="Kema G.H.J."/>
            <person name="Lawrence C."/>
            <person name="Scott J.A."/>
            <person name="Spatafora J.W."/>
            <person name="Turgeon B.G."/>
            <person name="de Wit P.J.G.M."/>
            <person name="Zhong S."/>
            <person name="Goodwin S.B."/>
            <person name="Grigoriev I.V."/>
        </authorList>
    </citation>
    <scope>NUCLEOTIDE SEQUENCE [LARGE SCALE GENOMIC DNA]</scope>
    <source>
        <strain evidence="3 4">SO2202</strain>
    </source>
</reference>
<evidence type="ECO:0008006" key="5">
    <source>
        <dbReference type="Google" id="ProtNLM"/>
    </source>
</evidence>
<dbReference type="EMBL" id="KB456267">
    <property type="protein sequence ID" value="EMF10452.1"/>
    <property type="molecule type" value="Genomic_DNA"/>
</dbReference>
<feature type="region of interest" description="Disordered" evidence="1">
    <location>
        <begin position="19"/>
        <end position="39"/>
    </location>
</feature>
<sequence>MYSNTLSTAALLGLATVGSSMPHQRDQSSSDSNAPPAAQWGGSDSVFKFPLANGFPNIANPSDQLNQIQQDARGTLPKAAPNAPAPATPQPDSLTSLGFIAFNELFEVAFFTELFNNVTTGASGFREGDLLGQDKAKILSILKIVIAQEELHELNANGAFQKFTGQMIQPCQYNFPVSNFNQSISLASTFTDVVLGTLPDIQTLFANANDNALIRGVGSVIGQEGEQNGFYRDILGKNPSALPFLTASARDFAFSAIVQNFVVPGSCSSSLDILQRGGLTIFDLLTVVNPPTTPMNQKVMFRLKTFLQKMEFSDFQDNLFLTYINQLNAPISVPIEDAKKINNDDHSSITIQFSANFPGADNLMNGLTIAAVTKGKDFVDVGAVANNTLFGPGLIEIN</sequence>
<keyword evidence="2" id="KW-0732">Signal</keyword>
<accession>N1QFD9</accession>
<proteinExistence type="predicted"/>
<evidence type="ECO:0000256" key="2">
    <source>
        <dbReference type="SAM" id="SignalP"/>
    </source>
</evidence>
<evidence type="ECO:0000313" key="4">
    <source>
        <dbReference type="Proteomes" id="UP000016931"/>
    </source>
</evidence>
<dbReference type="OMA" id="MVNGGAI"/>
<organism evidence="3 4">
    <name type="scientific">Sphaerulina musiva (strain SO2202)</name>
    <name type="common">Poplar stem canker fungus</name>
    <name type="synonym">Septoria musiva</name>
    <dbReference type="NCBI Taxonomy" id="692275"/>
    <lineage>
        <taxon>Eukaryota</taxon>
        <taxon>Fungi</taxon>
        <taxon>Dikarya</taxon>
        <taxon>Ascomycota</taxon>
        <taxon>Pezizomycotina</taxon>
        <taxon>Dothideomycetes</taxon>
        <taxon>Dothideomycetidae</taxon>
        <taxon>Mycosphaerellales</taxon>
        <taxon>Mycosphaerellaceae</taxon>
        <taxon>Sphaerulina</taxon>
    </lineage>
</organism>
<name>N1QFD9_SPHMS</name>
<dbReference type="eggNOG" id="ENOG502SM3U">
    <property type="taxonomic scope" value="Eukaryota"/>
</dbReference>
<keyword evidence="4" id="KW-1185">Reference proteome</keyword>
<dbReference type="Proteomes" id="UP000016931">
    <property type="component" value="Unassembled WGS sequence"/>
</dbReference>
<dbReference type="AlphaFoldDB" id="N1QFD9"/>
<dbReference type="OrthoDB" id="5293813at2759"/>
<dbReference type="GeneID" id="27906274"/>
<feature type="signal peptide" evidence="2">
    <location>
        <begin position="1"/>
        <end position="20"/>
    </location>
</feature>
<evidence type="ECO:0000313" key="3">
    <source>
        <dbReference type="EMBL" id="EMF10452.1"/>
    </source>
</evidence>
<dbReference type="HOGENOM" id="CLU_045147_0_0_1"/>
<evidence type="ECO:0000256" key="1">
    <source>
        <dbReference type="SAM" id="MobiDB-lite"/>
    </source>
</evidence>
<gene>
    <name evidence="3" type="ORF">SEPMUDRAFT_49883</name>
</gene>
<protein>
    <recommendedName>
        <fullName evidence="5">Sexual development protein</fullName>
    </recommendedName>
</protein>
<feature type="chain" id="PRO_5004110775" description="Sexual development protein" evidence="2">
    <location>
        <begin position="21"/>
        <end position="398"/>
    </location>
</feature>
<dbReference type="RefSeq" id="XP_016758573.1">
    <property type="nucleotide sequence ID" value="XM_016909137.1"/>
</dbReference>